<keyword evidence="2" id="KW-0456">Lyase</keyword>
<dbReference type="GO" id="GO:0003904">
    <property type="term" value="F:deoxyribodipyrimidine photo-lyase activity"/>
    <property type="evidence" value="ECO:0007669"/>
    <property type="project" value="UniProtKB-EC"/>
</dbReference>
<dbReference type="Gene3D" id="1.10.579.10">
    <property type="entry name" value="DNA Cyclobutane Dipyrimidine Photolyase, subunit A, domain 3"/>
    <property type="match status" value="1"/>
</dbReference>
<dbReference type="RefSeq" id="WP_263607544.1">
    <property type="nucleotide sequence ID" value="NZ_JAOVQM010000001.1"/>
</dbReference>
<dbReference type="PROSITE" id="PS01084">
    <property type="entry name" value="DNA_PHOTOLYASES_2_2"/>
    <property type="match status" value="1"/>
</dbReference>
<dbReference type="PANTHER" id="PTHR10211">
    <property type="entry name" value="DEOXYRIBODIPYRIMIDINE PHOTOLYASE"/>
    <property type="match status" value="1"/>
</dbReference>
<reference evidence="2" key="1">
    <citation type="submission" date="2022-09" db="EMBL/GenBank/DDBJ databases">
        <title>Novel Mycoplasma species identified in domestic and wild animals.</title>
        <authorList>
            <person name="Volokhov D.V."/>
            <person name="Furtak V.A."/>
            <person name="Zagorodnyaya T.A."/>
        </authorList>
    </citation>
    <scope>NUCLEOTIDE SEQUENCE</scope>
    <source>
        <strain evidence="2">Oakley</strain>
    </source>
</reference>
<dbReference type="EMBL" id="JAOVQM010000001">
    <property type="protein sequence ID" value="MCV2231432.1"/>
    <property type="molecule type" value="Genomic_DNA"/>
</dbReference>
<dbReference type="SUPFAM" id="SSF52425">
    <property type="entry name" value="Cryptochrome/photolyase, N-terminal domain"/>
    <property type="match status" value="1"/>
</dbReference>
<evidence type="ECO:0000259" key="1">
    <source>
        <dbReference type="PROSITE" id="PS51645"/>
    </source>
</evidence>
<proteinExistence type="predicted"/>
<keyword evidence="3" id="KW-1185">Reference proteome</keyword>
<gene>
    <name evidence="2" type="ORF">N7548_01145</name>
</gene>
<dbReference type="Proteomes" id="UP001177160">
    <property type="component" value="Unassembled WGS sequence"/>
</dbReference>
<sequence>MNTQRIQTLYSHQTNPNAKYVLYWMQQSQRIHFNHALERAIQIANQKQLPLLVLFVLTPNYKEANLRHYQFMLEGLKDVSIWGTKLGFNMVYRLGQPSEIVASYLTDAYALVMDQGYLKVPLKWRYDVVNYAKTHASNLWIEMIDTDLIVPVTVASNKVEYGAYTLRPKLHKLFDVFLDFKQLSVLSNPHRLNEASDFDFNDIPTLLKQLNVDRSVLPYEGYKGGYLEAMKRLNDFILNRLTHYNESSDPSTNYTSVLSPYLHFGQISSLEIIHHLRLFLDQGRITEDVYEAYREQLFVRRELAFNYCYYNPGYDDFHRMTEPWAYETMKAHESDERTYLYTVEDYLNYQTHDPYFNAAMKEMVETGFMHNYMRMYWAKKIIEWSQTHQEAYQTILYLNNKYFLDGRDPNSYTGVAWCFGKHDRAWTERPIFGKLRYMNDKGLERKFDMQGYINKVEFN</sequence>
<feature type="domain" description="Photolyase/cryptochrome alpha/beta" evidence="1">
    <location>
        <begin position="19"/>
        <end position="149"/>
    </location>
</feature>
<comment type="caution">
    <text evidence="2">The sequence shown here is derived from an EMBL/GenBank/DDBJ whole genome shotgun (WGS) entry which is preliminary data.</text>
</comment>
<dbReference type="PROSITE" id="PS51645">
    <property type="entry name" value="PHR_CRY_ALPHA_BETA"/>
    <property type="match status" value="1"/>
</dbReference>
<dbReference type="InterPro" id="IPR052219">
    <property type="entry name" value="Photolyase_Class-2"/>
</dbReference>
<dbReference type="InterPro" id="IPR036155">
    <property type="entry name" value="Crypto/Photolyase_N_sf"/>
</dbReference>
<evidence type="ECO:0000313" key="3">
    <source>
        <dbReference type="Proteomes" id="UP001177160"/>
    </source>
</evidence>
<name>A0ABT2Y3X0_9MOLU</name>
<dbReference type="Gene3D" id="1.25.40.80">
    <property type="match status" value="1"/>
</dbReference>
<dbReference type="Gene3D" id="3.40.50.620">
    <property type="entry name" value="HUPs"/>
    <property type="match status" value="1"/>
</dbReference>
<dbReference type="InterPro" id="IPR036134">
    <property type="entry name" value="Crypto/Photolyase_FAD-like_sf"/>
</dbReference>
<organism evidence="2 3">
    <name type="scientific">Paracholeplasma manati</name>
    <dbReference type="NCBI Taxonomy" id="591373"/>
    <lineage>
        <taxon>Bacteria</taxon>
        <taxon>Bacillati</taxon>
        <taxon>Mycoplasmatota</taxon>
        <taxon>Mollicutes</taxon>
        <taxon>Acholeplasmatales</taxon>
        <taxon>Acholeplasmataceae</taxon>
        <taxon>Paracholeplasma</taxon>
    </lineage>
</organism>
<dbReference type="PANTHER" id="PTHR10211:SF0">
    <property type="entry name" value="DEOXYRIBODIPYRIMIDINE PHOTO-LYASE"/>
    <property type="match status" value="1"/>
</dbReference>
<dbReference type="SUPFAM" id="SSF48173">
    <property type="entry name" value="Cryptochrome/photolyase FAD-binding domain"/>
    <property type="match status" value="1"/>
</dbReference>
<dbReference type="InterPro" id="IPR014729">
    <property type="entry name" value="Rossmann-like_a/b/a_fold"/>
</dbReference>
<dbReference type="InterPro" id="IPR006050">
    <property type="entry name" value="DNA_photolyase_N"/>
</dbReference>
<dbReference type="EC" id="4.1.99.3" evidence="2"/>
<accession>A0ABT2Y3X0</accession>
<protein>
    <submittedName>
        <fullName evidence="2">Deoxyribodipyrimidine photo-lyase</fullName>
        <ecNumber evidence="2">4.1.99.3</ecNumber>
    </submittedName>
</protein>
<dbReference type="InterPro" id="IPR032673">
    <property type="entry name" value="DNA_photolyase_2_CS"/>
</dbReference>
<dbReference type="Pfam" id="PF00875">
    <property type="entry name" value="DNA_photolyase"/>
    <property type="match status" value="1"/>
</dbReference>
<evidence type="ECO:0000313" key="2">
    <source>
        <dbReference type="EMBL" id="MCV2231432.1"/>
    </source>
</evidence>